<evidence type="ECO:0000313" key="2">
    <source>
        <dbReference type="Proteomes" id="UP000277294"/>
    </source>
</evidence>
<dbReference type="InterPro" id="IPR052552">
    <property type="entry name" value="YeaO-like"/>
</dbReference>
<keyword evidence="2" id="KW-1185">Reference proteome</keyword>
<name>A0A3P4AZ69_9BURK</name>
<dbReference type="PANTHER" id="PTHR36849:SF1">
    <property type="entry name" value="CYTOPLASMIC PROTEIN"/>
    <property type="match status" value="1"/>
</dbReference>
<dbReference type="PANTHER" id="PTHR36849">
    <property type="entry name" value="CYTOPLASMIC PROTEIN-RELATED"/>
    <property type="match status" value="1"/>
</dbReference>
<dbReference type="RefSeq" id="WP_124078407.1">
    <property type="nucleotide sequence ID" value="NZ_UWPJ01000009.1"/>
</dbReference>
<organism evidence="1 2">
    <name type="scientific">Pigmentiphaga humi</name>
    <dbReference type="NCBI Taxonomy" id="2478468"/>
    <lineage>
        <taxon>Bacteria</taxon>
        <taxon>Pseudomonadati</taxon>
        <taxon>Pseudomonadota</taxon>
        <taxon>Betaproteobacteria</taxon>
        <taxon>Burkholderiales</taxon>
        <taxon>Alcaligenaceae</taxon>
        <taxon>Pigmentiphaga</taxon>
    </lineage>
</organism>
<dbReference type="Pfam" id="PF22752">
    <property type="entry name" value="DUF488-N3i"/>
    <property type="match status" value="1"/>
</dbReference>
<dbReference type="AlphaFoldDB" id="A0A3P4AZ69"/>
<accession>A0A3P4AZ69</accession>
<dbReference type="EMBL" id="UWPJ01000009">
    <property type="protein sequence ID" value="VCU69052.1"/>
    <property type="molecule type" value="Genomic_DNA"/>
</dbReference>
<sequence>MKSAEQPDIDLHRVYDHAQVPAGRLRVLVDRLWPRGMRREALSYDAWPKDLAPSPELRRWFGHRPERWAEFHRRYAAELQDEAQQQAMAALLRDAAGRPITLLYGAKDPEHNHALVLREALLHAAH</sequence>
<reference evidence="1 2" key="1">
    <citation type="submission" date="2018-10" db="EMBL/GenBank/DDBJ databases">
        <authorList>
            <person name="Criscuolo A."/>
        </authorList>
    </citation>
    <scope>NUCLEOTIDE SEQUENCE [LARGE SCALE GENOMIC DNA]</scope>
    <source>
        <strain evidence="1">DnA1</strain>
    </source>
</reference>
<dbReference type="Proteomes" id="UP000277294">
    <property type="component" value="Unassembled WGS sequence"/>
</dbReference>
<evidence type="ECO:0000313" key="1">
    <source>
        <dbReference type="EMBL" id="VCU69052.1"/>
    </source>
</evidence>
<evidence type="ECO:0008006" key="3">
    <source>
        <dbReference type="Google" id="ProtNLM"/>
    </source>
</evidence>
<protein>
    <recommendedName>
        <fullName evidence="3">Uroporphyrin-III C-methyltransferase</fullName>
    </recommendedName>
</protein>
<gene>
    <name evidence="1" type="ORF">PIGHUM_01112</name>
</gene>
<proteinExistence type="predicted"/>
<dbReference type="OrthoDB" id="9790745at2"/>